<organism evidence="1">
    <name type="scientific">marine metagenome</name>
    <dbReference type="NCBI Taxonomy" id="408172"/>
    <lineage>
        <taxon>unclassified sequences</taxon>
        <taxon>metagenomes</taxon>
        <taxon>ecological metagenomes</taxon>
    </lineage>
</organism>
<feature type="non-terminal residue" evidence="1">
    <location>
        <position position="482"/>
    </location>
</feature>
<reference evidence="1" key="1">
    <citation type="submission" date="2018-05" db="EMBL/GenBank/DDBJ databases">
        <authorList>
            <person name="Lanie J.A."/>
            <person name="Ng W.-L."/>
            <person name="Kazmierczak K.M."/>
            <person name="Andrzejewski T.M."/>
            <person name="Davidsen T.M."/>
            <person name="Wayne K.J."/>
            <person name="Tettelin H."/>
            <person name="Glass J.I."/>
            <person name="Rusch D."/>
            <person name="Podicherti R."/>
            <person name="Tsui H.-C.T."/>
            <person name="Winkler M.E."/>
        </authorList>
    </citation>
    <scope>NUCLEOTIDE SEQUENCE</scope>
</reference>
<proteinExistence type="predicted"/>
<dbReference type="EMBL" id="UINC01058080">
    <property type="protein sequence ID" value="SVB79944.1"/>
    <property type="molecule type" value="Genomic_DNA"/>
</dbReference>
<protein>
    <recommendedName>
        <fullName evidence="2">G8 domain-containing protein</fullName>
    </recommendedName>
</protein>
<sequence>GTLILSSDSKVLYTTSNQSTMDGLTYSNVEHDGGTLSQGGAFTVDIFTNTSGNFVASEDITASGIVWTAGSVNGTPSQSWDIGEDGLDINGGIFVATSDTFTVAGDWDIFLPGAGTFISGTGTVIFDGTAPQSITSADQEFYSIQNSNTTAPVSIEDKFKINASGTLTIDENATFATAGNEFNDNDGTITNNGTFQIHGDETFSTGNLSIPGFTEVIDPAGCTITTDIGGLEDVEFNSSGQTFSLNEDIDYITGDITIAVNTTFNMGAFDLTLADRKTMTNEGIWSVPSSGSQFTCSGNATFLGEDMIFSKFYAVSANTDTIIFKGTNAYTISDSLTLGGIDGGELLITSDEPLFRATAIINNTGDTQSIDYAKVYDVNGTEDHHIAATNSWSLGGTTNYWDFGAMLYTFTGTGIWDDPSNWEQDRVPAETDNIQVLSGASLIINGNKTINNIDIEGILDIGGDTLIVNGNSDVSDSIHVGT</sequence>
<name>A0A382GYB8_9ZZZZ</name>
<feature type="non-terminal residue" evidence="1">
    <location>
        <position position="1"/>
    </location>
</feature>
<evidence type="ECO:0000313" key="1">
    <source>
        <dbReference type="EMBL" id="SVB79944.1"/>
    </source>
</evidence>
<accession>A0A382GYB8</accession>
<evidence type="ECO:0008006" key="2">
    <source>
        <dbReference type="Google" id="ProtNLM"/>
    </source>
</evidence>
<dbReference type="AlphaFoldDB" id="A0A382GYB8"/>
<gene>
    <name evidence="1" type="ORF">METZ01_LOCUS232798</name>
</gene>